<feature type="domain" description="4'-phosphopantetheinyl transferase" evidence="2">
    <location>
        <begin position="69"/>
        <end position="130"/>
    </location>
</feature>
<proteinExistence type="predicted"/>
<organism evidence="3 4">
    <name type="scientific">Candidatus Scatosoma pullistercoris</name>
    <dbReference type="NCBI Taxonomy" id="2840934"/>
    <lineage>
        <taxon>Bacteria</taxon>
        <taxon>Bacillati</taxon>
        <taxon>Bacillota</taxon>
        <taxon>Clostridia</taxon>
        <taxon>Candidatus Scatosoma</taxon>
    </lineage>
</organism>
<dbReference type="EMBL" id="DVMZ01000161">
    <property type="protein sequence ID" value="HIU59622.1"/>
    <property type="molecule type" value="Genomic_DNA"/>
</dbReference>
<name>A0A9D1MGF7_9FIRM</name>
<dbReference type="Proteomes" id="UP000824081">
    <property type="component" value="Unassembled WGS sequence"/>
</dbReference>
<dbReference type="Gene3D" id="3.90.470.20">
    <property type="entry name" value="4'-phosphopantetheinyl transferase domain"/>
    <property type="match status" value="2"/>
</dbReference>
<evidence type="ECO:0000313" key="4">
    <source>
        <dbReference type="Proteomes" id="UP000824081"/>
    </source>
</evidence>
<reference evidence="3" key="1">
    <citation type="submission" date="2020-10" db="EMBL/GenBank/DDBJ databases">
        <authorList>
            <person name="Gilroy R."/>
        </authorList>
    </citation>
    <scope>NUCLEOTIDE SEQUENCE</scope>
    <source>
        <strain evidence="3">11687</strain>
    </source>
</reference>
<dbReference type="AlphaFoldDB" id="A0A9D1MGF7"/>
<protein>
    <submittedName>
        <fullName evidence="3">4'-phosphopantetheinyl transferase superfamily protein</fullName>
    </submittedName>
</protein>
<accession>A0A9D1MGF7</accession>
<keyword evidence="1 3" id="KW-0808">Transferase</keyword>
<evidence type="ECO:0000313" key="3">
    <source>
        <dbReference type="EMBL" id="HIU59622.1"/>
    </source>
</evidence>
<dbReference type="InterPro" id="IPR037143">
    <property type="entry name" value="4-PPantetheinyl_Trfase_dom_sf"/>
</dbReference>
<comment type="caution">
    <text evidence="3">The sequence shown here is derived from an EMBL/GenBank/DDBJ whole genome shotgun (WGS) entry which is preliminary data.</text>
</comment>
<dbReference type="GO" id="GO:0000287">
    <property type="term" value="F:magnesium ion binding"/>
    <property type="evidence" value="ECO:0007669"/>
    <property type="project" value="InterPro"/>
</dbReference>
<reference evidence="3" key="2">
    <citation type="journal article" date="2021" name="PeerJ">
        <title>Extensive microbial diversity within the chicken gut microbiome revealed by metagenomics and culture.</title>
        <authorList>
            <person name="Gilroy R."/>
            <person name="Ravi A."/>
            <person name="Getino M."/>
            <person name="Pursley I."/>
            <person name="Horton D.L."/>
            <person name="Alikhan N.F."/>
            <person name="Baker D."/>
            <person name="Gharbi K."/>
            <person name="Hall N."/>
            <person name="Watson M."/>
            <person name="Adriaenssens E.M."/>
            <person name="Foster-Nyarko E."/>
            <person name="Jarju S."/>
            <person name="Secka A."/>
            <person name="Antonio M."/>
            <person name="Oren A."/>
            <person name="Chaudhuri R.R."/>
            <person name="La Ragione R."/>
            <person name="Hildebrand F."/>
            <person name="Pallen M.J."/>
        </authorList>
    </citation>
    <scope>NUCLEOTIDE SEQUENCE</scope>
    <source>
        <strain evidence="3">11687</strain>
    </source>
</reference>
<dbReference type="SUPFAM" id="SSF56214">
    <property type="entry name" value="4'-phosphopantetheinyl transferase"/>
    <property type="match status" value="2"/>
</dbReference>
<gene>
    <name evidence="3" type="ORF">IAC57_05900</name>
</gene>
<dbReference type="InterPro" id="IPR008278">
    <property type="entry name" value="4-PPantetheinyl_Trfase_dom"/>
</dbReference>
<evidence type="ECO:0000259" key="2">
    <source>
        <dbReference type="Pfam" id="PF01648"/>
    </source>
</evidence>
<evidence type="ECO:0000256" key="1">
    <source>
        <dbReference type="ARBA" id="ARBA00022679"/>
    </source>
</evidence>
<dbReference type="GO" id="GO:0008897">
    <property type="term" value="F:holo-[acyl-carrier-protein] synthase activity"/>
    <property type="evidence" value="ECO:0007669"/>
    <property type="project" value="InterPro"/>
</dbReference>
<dbReference type="Pfam" id="PF01648">
    <property type="entry name" value="ACPS"/>
    <property type="match status" value="1"/>
</dbReference>
<sequence>MDRIFYTEREWYPSTEKLIRKIFASRYAIKDAEIERGETGKPFLRGTPYFFSVTHSDRMYFIAVSDINVGIDAEPMDRKVDYEKILLRFPPEERAEIRNREDFLRHWTARESAAKWTGGTLKDAFFHFSFVGGKLFFRDLELPLLLSHYEREGHILALCREKSSAPPEFIRV</sequence>